<dbReference type="OrthoDB" id="273382at2759"/>
<reference evidence="1" key="1">
    <citation type="submission" date="2021-02" db="EMBL/GenBank/DDBJ databases">
        <authorList>
            <person name="Dougan E. K."/>
            <person name="Rhodes N."/>
            <person name="Thang M."/>
            <person name="Chan C."/>
        </authorList>
    </citation>
    <scope>NUCLEOTIDE SEQUENCE</scope>
</reference>
<evidence type="ECO:0000313" key="2">
    <source>
        <dbReference type="Proteomes" id="UP000654075"/>
    </source>
</evidence>
<keyword evidence="2" id="KW-1185">Reference proteome</keyword>
<dbReference type="EMBL" id="CAJNNV010003957">
    <property type="protein sequence ID" value="CAE8589903.1"/>
    <property type="molecule type" value="Genomic_DNA"/>
</dbReference>
<evidence type="ECO:0000313" key="1">
    <source>
        <dbReference type="EMBL" id="CAE8589903.1"/>
    </source>
</evidence>
<name>A0A813DTN1_POLGL</name>
<protein>
    <submittedName>
        <fullName evidence="1">Uncharacterized protein</fullName>
    </submittedName>
</protein>
<organism evidence="1 2">
    <name type="scientific">Polarella glacialis</name>
    <name type="common">Dinoflagellate</name>
    <dbReference type="NCBI Taxonomy" id="89957"/>
    <lineage>
        <taxon>Eukaryota</taxon>
        <taxon>Sar</taxon>
        <taxon>Alveolata</taxon>
        <taxon>Dinophyceae</taxon>
        <taxon>Suessiales</taxon>
        <taxon>Suessiaceae</taxon>
        <taxon>Polarella</taxon>
    </lineage>
</organism>
<sequence length="122" mass="13606">MTPAATWPSQAWSSPALGRPVHRPPISFGTFPAVSVGVPTVLPGLDEALYREAEARRQRQAVREEEAWVQARAQSRPRLGRHSRSLCQGRLERELLAAFEANEEERVAKGVVCCCCCYLILF</sequence>
<dbReference type="Proteomes" id="UP000654075">
    <property type="component" value="Unassembled WGS sequence"/>
</dbReference>
<accession>A0A813DTN1</accession>
<comment type="caution">
    <text evidence="1">The sequence shown here is derived from an EMBL/GenBank/DDBJ whole genome shotgun (WGS) entry which is preliminary data.</text>
</comment>
<dbReference type="AlphaFoldDB" id="A0A813DTN1"/>
<proteinExistence type="predicted"/>
<gene>
    <name evidence="1" type="ORF">PGLA1383_LOCUS8633</name>
</gene>